<sequence length="441" mass="48930">MLLDVLRCLRPAFYGPRFSRSLGRAVCQVAFVLLLGECYRLHSFYRANAKQFSHLSTDSMLTDLLDSIPADLEFEVRRAPSRGEHAPPELLINRATPFRMPLPRWCSSALTLLIRYMAHPDEVEELIQEALPAPEILFATERELRQLSGLEELAHFTVSEKQVYIFGIPYIYHHLTESISSAVCESTERGYRCKKRHLAALLDGKRRDPVVGAYVNAIEGAIRFLGPALLVAMVLCCTLVTLSELIISCALMVLPAYIMHHRRRALRQQLQQPEVPFSARLVLTIALYVTTPLLLLEFILTNLFKLSLHWCPTGIPPSFFQILHMLLTTNMLALHQGVPLIAWTPQRHARPEGGQGTEAAGQPARVANGERPPTNVSAGGERAVPGAASGPSDGGDGSPDANSATEGTRILTRPSVVGYDVTLNLWHRQLGSQQACYSNRQ</sequence>
<name>A0AB34KB76_PRYPA</name>
<evidence type="ECO:0000256" key="1">
    <source>
        <dbReference type="SAM" id="MobiDB-lite"/>
    </source>
</evidence>
<dbReference type="Proteomes" id="UP001515480">
    <property type="component" value="Unassembled WGS sequence"/>
</dbReference>
<evidence type="ECO:0008006" key="5">
    <source>
        <dbReference type="Google" id="ProtNLM"/>
    </source>
</evidence>
<feature type="transmembrane region" description="Helical" evidence="2">
    <location>
        <begin position="228"/>
        <end position="258"/>
    </location>
</feature>
<keyword evidence="2" id="KW-1133">Transmembrane helix</keyword>
<accession>A0AB34KB76</accession>
<feature type="transmembrane region" description="Helical" evidence="2">
    <location>
        <begin position="319"/>
        <end position="343"/>
    </location>
</feature>
<dbReference type="AlphaFoldDB" id="A0AB34KB76"/>
<evidence type="ECO:0000256" key="2">
    <source>
        <dbReference type="SAM" id="Phobius"/>
    </source>
</evidence>
<reference evidence="3 4" key="1">
    <citation type="journal article" date="2024" name="Science">
        <title>Giant polyketide synthase enzymes in the biosynthesis of giant marine polyether toxins.</title>
        <authorList>
            <person name="Fallon T.R."/>
            <person name="Shende V.V."/>
            <person name="Wierzbicki I.H."/>
            <person name="Pendleton A.L."/>
            <person name="Watervoot N.F."/>
            <person name="Auber R.P."/>
            <person name="Gonzalez D.J."/>
            <person name="Wisecaver J.H."/>
            <person name="Moore B.S."/>
        </authorList>
    </citation>
    <scope>NUCLEOTIDE SEQUENCE [LARGE SCALE GENOMIC DNA]</scope>
    <source>
        <strain evidence="3 4">12B1</strain>
    </source>
</reference>
<keyword evidence="2" id="KW-0812">Transmembrane</keyword>
<evidence type="ECO:0000313" key="4">
    <source>
        <dbReference type="Proteomes" id="UP001515480"/>
    </source>
</evidence>
<keyword evidence="2" id="KW-0472">Membrane</keyword>
<keyword evidence="4" id="KW-1185">Reference proteome</keyword>
<feature type="region of interest" description="Disordered" evidence="1">
    <location>
        <begin position="347"/>
        <end position="409"/>
    </location>
</feature>
<organism evidence="3 4">
    <name type="scientific">Prymnesium parvum</name>
    <name type="common">Toxic golden alga</name>
    <dbReference type="NCBI Taxonomy" id="97485"/>
    <lineage>
        <taxon>Eukaryota</taxon>
        <taxon>Haptista</taxon>
        <taxon>Haptophyta</taxon>
        <taxon>Prymnesiophyceae</taxon>
        <taxon>Prymnesiales</taxon>
        <taxon>Prymnesiaceae</taxon>
        <taxon>Prymnesium</taxon>
    </lineage>
</organism>
<dbReference type="EMBL" id="JBGBPQ010000001">
    <property type="protein sequence ID" value="KAL1530462.1"/>
    <property type="molecule type" value="Genomic_DNA"/>
</dbReference>
<proteinExistence type="predicted"/>
<evidence type="ECO:0000313" key="3">
    <source>
        <dbReference type="EMBL" id="KAL1530462.1"/>
    </source>
</evidence>
<protein>
    <recommendedName>
        <fullName evidence="5">G protein-coupled receptor</fullName>
    </recommendedName>
</protein>
<comment type="caution">
    <text evidence="3">The sequence shown here is derived from an EMBL/GenBank/DDBJ whole genome shotgun (WGS) entry which is preliminary data.</text>
</comment>
<gene>
    <name evidence="3" type="ORF">AB1Y20_001364</name>
</gene>
<feature type="transmembrane region" description="Helical" evidence="2">
    <location>
        <begin position="279"/>
        <end position="299"/>
    </location>
</feature>